<gene>
    <name evidence="11" type="ORF">Gferi_24520</name>
</gene>
<dbReference type="RefSeq" id="WP_069980744.1">
    <property type="nucleotide sequence ID" value="NZ_CP017269.1"/>
</dbReference>
<keyword evidence="3 11" id="KW-0808">Transferase</keyword>
<dbReference type="STRING" id="1424294.Gferi_24520"/>
<keyword evidence="6" id="KW-0547">Nucleotide-binding</keyword>
<keyword evidence="8" id="KW-0460">Magnesium</keyword>
<evidence type="ECO:0000256" key="4">
    <source>
        <dbReference type="ARBA" id="ARBA00022695"/>
    </source>
</evidence>
<evidence type="ECO:0000256" key="2">
    <source>
        <dbReference type="ARBA" id="ARBA00022649"/>
    </source>
</evidence>
<dbReference type="GO" id="GO:0016779">
    <property type="term" value="F:nucleotidyltransferase activity"/>
    <property type="evidence" value="ECO:0007669"/>
    <property type="project" value="UniProtKB-KW"/>
</dbReference>
<dbReference type="Proteomes" id="UP000095743">
    <property type="component" value="Chromosome"/>
</dbReference>
<evidence type="ECO:0000256" key="6">
    <source>
        <dbReference type="ARBA" id="ARBA00022741"/>
    </source>
</evidence>
<dbReference type="GO" id="GO:0046872">
    <property type="term" value="F:metal ion binding"/>
    <property type="evidence" value="ECO:0007669"/>
    <property type="project" value="UniProtKB-KW"/>
</dbReference>
<organism evidence="11 12">
    <name type="scientific">Geosporobacter ferrireducens</name>
    <dbReference type="NCBI Taxonomy" id="1424294"/>
    <lineage>
        <taxon>Bacteria</taxon>
        <taxon>Bacillati</taxon>
        <taxon>Bacillota</taxon>
        <taxon>Clostridia</taxon>
        <taxon>Peptostreptococcales</taxon>
        <taxon>Thermotaleaceae</taxon>
        <taxon>Geosporobacter</taxon>
    </lineage>
</organism>
<evidence type="ECO:0000256" key="3">
    <source>
        <dbReference type="ARBA" id="ARBA00022679"/>
    </source>
</evidence>
<evidence type="ECO:0000256" key="7">
    <source>
        <dbReference type="ARBA" id="ARBA00022840"/>
    </source>
</evidence>
<keyword evidence="4" id="KW-0548">Nucleotidyltransferase</keyword>
<accession>A0A1D8GNG7</accession>
<dbReference type="EMBL" id="CP017269">
    <property type="protein sequence ID" value="AOT72435.1"/>
    <property type="molecule type" value="Genomic_DNA"/>
</dbReference>
<proteinExistence type="inferred from homology"/>
<keyword evidence="5" id="KW-0479">Metal-binding</keyword>
<evidence type="ECO:0000256" key="8">
    <source>
        <dbReference type="ARBA" id="ARBA00022842"/>
    </source>
</evidence>
<protein>
    <submittedName>
        <fullName evidence="11">Nucleotidyltransferase</fullName>
    </submittedName>
</protein>
<dbReference type="InterPro" id="IPR043519">
    <property type="entry name" value="NT_sf"/>
</dbReference>
<keyword evidence="7" id="KW-0067">ATP-binding</keyword>
<name>A0A1D8GNG7_9FIRM</name>
<evidence type="ECO:0000256" key="1">
    <source>
        <dbReference type="ARBA" id="ARBA00001946"/>
    </source>
</evidence>
<dbReference type="KEGG" id="gfe:Gferi_24520"/>
<evidence type="ECO:0000259" key="10">
    <source>
        <dbReference type="Pfam" id="PF01909"/>
    </source>
</evidence>
<dbReference type="Pfam" id="PF01909">
    <property type="entry name" value="NTP_transf_2"/>
    <property type="match status" value="1"/>
</dbReference>
<evidence type="ECO:0000256" key="5">
    <source>
        <dbReference type="ARBA" id="ARBA00022723"/>
    </source>
</evidence>
<dbReference type="OrthoDB" id="9809668at2"/>
<evidence type="ECO:0000313" key="12">
    <source>
        <dbReference type="Proteomes" id="UP000095743"/>
    </source>
</evidence>
<evidence type="ECO:0000313" key="11">
    <source>
        <dbReference type="EMBL" id="AOT72435.1"/>
    </source>
</evidence>
<comment type="cofactor">
    <cofactor evidence="1">
        <name>Mg(2+)</name>
        <dbReference type="ChEBI" id="CHEBI:18420"/>
    </cofactor>
</comment>
<dbReference type="CDD" id="cd05403">
    <property type="entry name" value="NT_KNTase_like"/>
    <property type="match status" value="1"/>
</dbReference>
<keyword evidence="2" id="KW-1277">Toxin-antitoxin system</keyword>
<sequence>MMKNKLIEEKRKDIIRLALNRGAKTIRIFGSVARGEDNDKSDIDFLVSFEEERSLFDLIALKNDLEDLLERPVDVVTENALHWNIREQVMREVVEI</sequence>
<dbReference type="AlphaFoldDB" id="A0A1D8GNG7"/>
<keyword evidence="12" id="KW-1185">Reference proteome</keyword>
<comment type="similarity">
    <text evidence="9">Belongs to the MntA antitoxin family.</text>
</comment>
<dbReference type="InterPro" id="IPR002934">
    <property type="entry name" value="Polymerase_NTP_transf_dom"/>
</dbReference>
<dbReference type="Gene3D" id="3.30.460.10">
    <property type="entry name" value="Beta Polymerase, domain 2"/>
    <property type="match status" value="1"/>
</dbReference>
<dbReference type="SUPFAM" id="SSF81301">
    <property type="entry name" value="Nucleotidyltransferase"/>
    <property type="match status" value="1"/>
</dbReference>
<dbReference type="GO" id="GO:0005524">
    <property type="term" value="F:ATP binding"/>
    <property type="evidence" value="ECO:0007669"/>
    <property type="project" value="UniProtKB-KW"/>
</dbReference>
<dbReference type="PANTHER" id="PTHR33571">
    <property type="entry name" value="SSL8005 PROTEIN"/>
    <property type="match status" value="1"/>
</dbReference>
<evidence type="ECO:0000256" key="9">
    <source>
        <dbReference type="ARBA" id="ARBA00038276"/>
    </source>
</evidence>
<reference evidence="11 12" key="1">
    <citation type="submission" date="2016-09" db="EMBL/GenBank/DDBJ databases">
        <title>Genomic analysis reveals versatility of anaerobic energy metabolism of Geosporobacter ferrireducens IRF9 of phylum Firmicutes.</title>
        <authorList>
            <person name="Kim S.-J."/>
        </authorList>
    </citation>
    <scope>NUCLEOTIDE SEQUENCE [LARGE SCALE GENOMIC DNA]</scope>
    <source>
        <strain evidence="11 12">IRF9</strain>
    </source>
</reference>
<dbReference type="InterPro" id="IPR052038">
    <property type="entry name" value="Type-VII_TA_antitoxin"/>
</dbReference>
<feature type="domain" description="Polymerase nucleotidyl transferase" evidence="10">
    <location>
        <begin position="23"/>
        <end position="93"/>
    </location>
</feature>
<dbReference type="PANTHER" id="PTHR33571:SF12">
    <property type="entry name" value="BSL3053 PROTEIN"/>
    <property type="match status" value="1"/>
</dbReference>